<protein>
    <submittedName>
        <fullName evidence="2">Uncharacterized protein</fullName>
    </submittedName>
</protein>
<feature type="region of interest" description="Disordered" evidence="1">
    <location>
        <begin position="1"/>
        <end position="96"/>
    </location>
</feature>
<comment type="caution">
    <text evidence="2">The sequence shown here is derived from an EMBL/GenBank/DDBJ whole genome shotgun (WGS) entry which is preliminary data.</text>
</comment>
<feature type="compositionally biased region" description="Polar residues" evidence="1">
    <location>
        <begin position="10"/>
        <end position="43"/>
    </location>
</feature>
<name>A0ABV3G502_9NOCA</name>
<gene>
    <name evidence="2" type="ORF">AB0I48_34970</name>
</gene>
<accession>A0ABV3G502</accession>
<proteinExistence type="predicted"/>
<evidence type="ECO:0000256" key="1">
    <source>
        <dbReference type="SAM" id="MobiDB-lite"/>
    </source>
</evidence>
<dbReference type="Proteomes" id="UP001551695">
    <property type="component" value="Unassembled WGS sequence"/>
</dbReference>
<dbReference type="EMBL" id="JBFAKC010000026">
    <property type="protein sequence ID" value="MEV0712769.1"/>
    <property type="molecule type" value="Genomic_DNA"/>
</dbReference>
<dbReference type="RefSeq" id="WP_357790064.1">
    <property type="nucleotide sequence ID" value="NZ_JBFAKC010000026.1"/>
</dbReference>
<keyword evidence="3" id="KW-1185">Reference proteome</keyword>
<organism evidence="2 3">
    <name type="scientific">Nocardia aurea</name>
    <dbReference type="NCBI Taxonomy" id="2144174"/>
    <lineage>
        <taxon>Bacteria</taxon>
        <taxon>Bacillati</taxon>
        <taxon>Actinomycetota</taxon>
        <taxon>Actinomycetes</taxon>
        <taxon>Mycobacteriales</taxon>
        <taxon>Nocardiaceae</taxon>
        <taxon>Nocardia</taxon>
    </lineage>
</organism>
<evidence type="ECO:0000313" key="3">
    <source>
        <dbReference type="Proteomes" id="UP001551695"/>
    </source>
</evidence>
<sequence length="96" mass="10470">MAKPYESRSGMKNTYSNGSKTRTYQSGPTYSNTRHTKSDTYSGGQKKADGRGHGHKVKAGGMTIYSRKPGSNQKGMGLGDILFGPAPKRSGKPWWK</sequence>
<evidence type="ECO:0000313" key="2">
    <source>
        <dbReference type="EMBL" id="MEV0712769.1"/>
    </source>
</evidence>
<reference evidence="2 3" key="1">
    <citation type="submission" date="2024-06" db="EMBL/GenBank/DDBJ databases">
        <title>The Natural Products Discovery Center: Release of the First 8490 Sequenced Strains for Exploring Actinobacteria Biosynthetic Diversity.</title>
        <authorList>
            <person name="Kalkreuter E."/>
            <person name="Kautsar S.A."/>
            <person name="Yang D."/>
            <person name="Bader C.D."/>
            <person name="Teijaro C.N."/>
            <person name="Fluegel L."/>
            <person name="Davis C.M."/>
            <person name="Simpson J.R."/>
            <person name="Lauterbach L."/>
            <person name="Steele A.D."/>
            <person name="Gui C."/>
            <person name="Meng S."/>
            <person name="Li G."/>
            <person name="Viehrig K."/>
            <person name="Ye F."/>
            <person name="Su P."/>
            <person name="Kiefer A.F."/>
            <person name="Nichols A."/>
            <person name="Cepeda A.J."/>
            <person name="Yan W."/>
            <person name="Fan B."/>
            <person name="Jiang Y."/>
            <person name="Adhikari A."/>
            <person name="Zheng C.-J."/>
            <person name="Schuster L."/>
            <person name="Cowan T.M."/>
            <person name="Smanski M.J."/>
            <person name="Chevrette M.G."/>
            <person name="De Carvalho L.P.S."/>
            <person name="Shen B."/>
        </authorList>
    </citation>
    <scope>NUCLEOTIDE SEQUENCE [LARGE SCALE GENOMIC DNA]</scope>
    <source>
        <strain evidence="2 3">NPDC050403</strain>
    </source>
</reference>